<evidence type="ECO:0000313" key="3">
    <source>
        <dbReference type="Proteomes" id="UP001597451"/>
    </source>
</evidence>
<dbReference type="EMBL" id="JBHUMX010000004">
    <property type="protein sequence ID" value="MFD2627604.1"/>
    <property type="molecule type" value="Genomic_DNA"/>
</dbReference>
<feature type="transmembrane region" description="Helical" evidence="1">
    <location>
        <begin position="31"/>
        <end position="50"/>
    </location>
</feature>
<evidence type="ECO:0000313" key="2">
    <source>
        <dbReference type="EMBL" id="MFD2627604.1"/>
    </source>
</evidence>
<reference evidence="3" key="1">
    <citation type="journal article" date="2019" name="Int. J. Syst. Evol. Microbiol.">
        <title>The Global Catalogue of Microorganisms (GCM) 10K type strain sequencing project: providing services to taxonomists for standard genome sequencing and annotation.</title>
        <authorList>
            <consortium name="The Broad Institute Genomics Platform"/>
            <consortium name="The Broad Institute Genome Sequencing Center for Infectious Disease"/>
            <person name="Wu L."/>
            <person name="Ma J."/>
        </authorList>
    </citation>
    <scope>NUCLEOTIDE SEQUENCE [LARGE SCALE GENOMIC DNA]</scope>
    <source>
        <strain evidence="3">TISTR 1858</strain>
    </source>
</reference>
<proteinExistence type="predicted"/>
<accession>A0ABW5PWC4</accession>
<comment type="caution">
    <text evidence="2">The sequence shown here is derived from an EMBL/GenBank/DDBJ whole genome shotgun (WGS) entry which is preliminary data.</text>
</comment>
<sequence length="57" mass="6361">MRLRWFLLAFSAGYLIAVLLVHFVFGYFSLGFVAGSAIGVILFALIIAPLKSQRRDN</sequence>
<feature type="transmembrane region" description="Helical" evidence="1">
    <location>
        <begin position="5"/>
        <end position="25"/>
    </location>
</feature>
<protein>
    <submittedName>
        <fullName evidence="2">Uncharacterized protein</fullName>
    </submittedName>
</protein>
<keyword evidence="1" id="KW-0472">Membrane</keyword>
<organism evidence="2 3">
    <name type="scientific">Oceanobacillus kapialis</name>
    <dbReference type="NCBI Taxonomy" id="481353"/>
    <lineage>
        <taxon>Bacteria</taxon>
        <taxon>Bacillati</taxon>
        <taxon>Bacillota</taxon>
        <taxon>Bacilli</taxon>
        <taxon>Bacillales</taxon>
        <taxon>Bacillaceae</taxon>
        <taxon>Oceanobacillus</taxon>
    </lineage>
</organism>
<dbReference type="RefSeq" id="WP_379560257.1">
    <property type="nucleotide sequence ID" value="NZ_CP085256.1"/>
</dbReference>
<keyword evidence="3" id="KW-1185">Reference proteome</keyword>
<name>A0ABW5PWC4_9BACI</name>
<keyword evidence="1" id="KW-0812">Transmembrane</keyword>
<dbReference type="Proteomes" id="UP001597451">
    <property type="component" value="Unassembled WGS sequence"/>
</dbReference>
<keyword evidence="1" id="KW-1133">Transmembrane helix</keyword>
<evidence type="ECO:0000256" key="1">
    <source>
        <dbReference type="SAM" id="Phobius"/>
    </source>
</evidence>
<gene>
    <name evidence="2" type="ORF">ACFSUN_02210</name>
</gene>